<accession>A0ABU2WLL7</accession>
<evidence type="ECO:0000259" key="2">
    <source>
        <dbReference type="PROSITE" id="PS50110"/>
    </source>
</evidence>
<dbReference type="PROSITE" id="PS50110">
    <property type="entry name" value="RESPONSE_REGULATORY"/>
    <property type="match status" value="1"/>
</dbReference>
<keyword evidence="4" id="KW-1185">Reference proteome</keyword>
<evidence type="ECO:0000313" key="3">
    <source>
        <dbReference type="EMBL" id="MDT0498448.1"/>
    </source>
</evidence>
<dbReference type="EMBL" id="JAVRIC010000021">
    <property type="protein sequence ID" value="MDT0498448.1"/>
    <property type="molecule type" value="Genomic_DNA"/>
</dbReference>
<sequence>MRAQYPVIPVIVVSASEDANTVRRARDFGAAGFIPKSSPMKTITEAIAAVNAGDEWFPPSLNESDDHSAQNCQSVCRRWRRSSSACC</sequence>
<dbReference type="PANTHER" id="PTHR45566:SF1">
    <property type="entry name" value="HTH-TYPE TRANSCRIPTIONAL REGULATOR YHJB-RELATED"/>
    <property type="match status" value="1"/>
</dbReference>
<gene>
    <name evidence="3" type="ORF">RM530_13930</name>
</gene>
<dbReference type="Proteomes" id="UP001254608">
    <property type="component" value="Unassembled WGS sequence"/>
</dbReference>
<comment type="caution">
    <text evidence="3">The sequence shown here is derived from an EMBL/GenBank/DDBJ whole genome shotgun (WGS) entry which is preliminary data.</text>
</comment>
<dbReference type="InterPro" id="IPR051015">
    <property type="entry name" value="EvgA-like"/>
</dbReference>
<dbReference type="SUPFAM" id="SSF52172">
    <property type="entry name" value="CheY-like"/>
    <property type="match status" value="1"/>
</dbReference>
<dbReference type="PANTHER" id="PTHR45566">
    <property type="entry name" value="HTH-TYPE TRANSCRIPTIONAL REGULATOR YHJB-RELATED"/>
    <property type="match status" value="1"/>
</dbReference>
<dbReference type="Gene3D" id="3.40.50.2300">
    <property type="match status" value="1"/>
</dbReference>
<name>A0ABU2WLL7_9GAMM</name>
<feature type="domain" description="Response regulatory" evidence="2">
    <location>
        <begin position="1"/>
        <end position="51"/>
    </location>
</feature>
<evidence type="ECO:0000313" key="4">
    <source>
        <dbReference type="Proteomes" id="UP001254608"/>
    </source>
</evidence>
<dbReference type="InterPro" id="IPR011006">
    <property type="entry name" value="CheY-like_superfamily"/>
</dbReference>
<comment type="caution">
    <text evidence="1">Lacks conserved residue(s) required for the propagation of feature annotation.</text>
</comment>
<reference evidence="3 4" key="1">
    <citation type="submission" date="2023-09" db="EMBL/GenBank/DDBJ databases">
        <authorList>
            <person name="Rey-Velasco X."/>
        </authorList>
    </citation>
    <scope>NUCLEOTIDE SEQUENCE [LARGE SCALE GENOMIC DNA]</scope>
    <source>
        <strain evidence="3 4">W345</strain>
    </source>
</reference>
<organism evidence="3 4">
    <name type="scientific">Banduia mediterranea</name>
    <dbReference type="NCBI Taxonomy" id="3075609"/>
    <lineage>
        <taxon>Bacteria</taxon>
        <taxon>Pseudomonadati</taxon>
        <taxon>Pseudomonadota</taxon>
        <taxon>Gammaproteobacteria</taxon>
        <taxon>Nevskiales</taxon>
        <taxon>Algiphilaceae</taxon>
        <taxon>Banduia</taxon>
    </lineage>
</organism>
<proteinExistence type="predicted"/>
<evidence type="ECO:0000256" key="1">
    <source>
        <dbReference type="PROSITE-ProRule" id="PRU00169"/>
    </source>
</evidence>
<dbReference type="InterPro" id="IPR001789">
    <property type="entry name" value="Sig_transdc_resp-reg_receiver"/>
</dbReference>
<protein>
    <recommendedName>
        <fullName evidence="2">Response regulatory domain-containing protein</fullName>
    </recommendedName>
</protein>